<dbReference type="RefSeq" id="WP_177171233.1">
    <property type="nucleotide sequence ID" value="NZ_FOIL01000052.1"/>
</dbReference>
<dbReference type="Proteomes" id="UP000199820">
    <property type="component" value="Unassembled WGS sequence"/>
</dbReference>
<name>A0A1I0HJR9_9FIRM</name>
<keyword evidence="3" id="KW-1185">Reference proteome</keyword>
<dbReference type="EMBL" id="FOIL01000052">
    <property type="protein sequence ID" value="SET84267.1"/>
    <property type="molecule type" value="Genomic_DNA"/>
</dbReference>
<proteinExistence type="predicted"/>
<gene>
    <name evidence="2" type="ORF">SAMN04487771_10522</name>
</gene>
<keyword evidence="1" id="KW-0812">Transmembrane</keyword>
<organism evidence="2 3">
    <name type="scientific">[Clostridium] aminophilum</name>
    <dbReference type="NCBI Taxonomy" id="1526"/>
    <lineage>
        <taxon>Bacteria</taxon>
        <taxon>Bacillati</taxon>
        <taxon>Bacillota</taxon>
        <taxon>Clostridia</taxon>
        <taxon>Lachnospirales</taxon>
        <taxon>Lachnospiraceae</taxon>
    </lineage>
</organism>
<protein>
    <submittedName>
        <fullName evidence="2">Uncharacterized protein</fullName>
    </submittedName>
</protein>
<dbReference type="STRING" id="1526.SAMN02910262_02446"/>
<reference evidence="3" key="1">
    <citation type="submission" date="2016-10" db="EMBL/GenBank/DDBJ databases">
        <authorList>
            <person name="Varghese N."/>
            <person name="Submissions S."/>
        </authorList>
    </citation>
    <scope>NUCLEOTIDE SEQUENCE [LARGE SCALE GENOMIC DNA]</scope>
    <source>
        <strain evidence="3">KH1P1</strain>
    </source>
</reference>
<evidence type="ECO:0000313" key="2">
    <source>
        <dbReference type="EMBL" id="SET84267.1"/>
    </source>
</evidence>
<sequence>MDKMEKVYKTMEGAGIMGIVVGSIVIAVGVTCGTLSIISGSLLLKRKKHITF</sequence>
<accession>A0A1I0HJR9</accession>
<dbReference type="AlphaFoldDB" id="A0A1I0HJR9"/>
<feature type="transmembrane region" description="Helical" evidence="1">
    <location>
        <begin position="16"/>
        <end position="44"/>
    </location>
</feature>
<keyword evidence="1" id="KW-1133">Transmembrane helix</keyword>
<evidence type="ECO:0000256" key="1">
    <source>
        <dbReference type="SAM" id="Phobius"/>
    </source>
</evidence>
<evidence type="ECO:0000313" key="3">
    <source>
        <dbReference type="Proteomes" id="UP000199820"/>
    </source>
</evidence>
<keyword evidence="1" id="KW-0472">Membrane</keyword>
<dbReference type="eggNOG" id="ENOG503252V">
    <property type="taxonomic scope" value="Bacteria"/>
</dbReference>